<evidence type="ECO:0000256" key="2">
    <source>
        <dbReference type="SAM" id="MobiDB-lite"/>
    </source>
</evidence>
<comment type="caution">
    <text evidence="3">The sequence shown here is derived from an EMBL/GenBank/DDBJ whole genome shotgun (WGS) entry which is preliminary data.</text>
</comment>
<keyword evidence="4" id="KW-1185">Reference proteome</keyword>
<feature type="compositionally biased region" description="Basic and acidic residues" evidence="2">
    <location>
        <begin position="105"/>
        <end position="121"/>
    </location>
</feature>
<comment type="subcellular location">
    <subcellularLocation>
        <location evidence="1">Cytoplasm</location>
        <location evidence="1">Cytoskeleton</location>
        <location evidence="1">Cilium axoneme</location>
    </subcellularLocation>
</comment>
<name>A0A250WZC8_9CHLO</name>
<dbReference type="AlphaFoldDB" id="A0A250WZC8"/>
<dbReference type="EMBL" id="BEGY01000015">
    <property type="protein sequence ID" value="GAX76135.1"/>
    <property type="molecule type" value="Genomic_DNA"/>
</dbReference>
<feature type="region of interest" description="Disordered" evidence="2">
    <location>
        <begin position="105"/>
        <end position="136"/>
    </location>
</feature>
<gene>
    <name evidence="3" type="ORF">CEUSTIGMA_g3578.t1</name>
</gene>
<protein>
    <submittedName>
        <fullName evidence="3">Uncharacterized protein</fullName>
    </submittedName>
</protein>
<organism evidence="3 4">
    <name type="scientific">Chlamydomonas eustigma</name>
    <dbReference type="NCBI Taxonomy" id="1157962"/>
    <lineage>
        <taxon>Eukaryota</taxon>
        <taxon>Viridiplantae</taxon>
        <taxon>Chlorophyta</taxon>
        <taxon>core chlorophytes</taxon>
        <taxon>Chlorophyceae</taxon>
        <taxon>CS clade</taxon>
        <taxon>Chlamydomonadales</taxon>
        <taxon>Chlamydomonadaceae</taxon>
        <taxon>Chlamydomonas</taxon>
    </lineage>
</organism>
<feature type="region of interest" description="Disordered" evidence="2">
    <location>
        <begin position="966"/>
        <end position="1017"/>
    </location>
</feature>
<dbReference type="Proteomes" id="UP000232323">
    <property type="component" value="Unassembled WGS sequence"/>
</dbReference>
<dbReference type="SUPFAM" id="SSF52047">
    <property type="entry name" value="RNI-like"/>
    <property type="match status" value="1"/>
</dbReference>
<dbReference type="Gene3D" id="3.80.10.10">
    <property type="entry name" value="Ribonuclease Inhibitor"/>
    <property type="match status" value="1"/>
</dbReference>
<dbReference type="GO" id="GO:0005930">
    <property type="term" value="C:axoneme"/>
    <property type="evidence" value="ECO:0007669"/>
    <property type="project" value="UniProtKB-SubCell"/>
</dbReference>
<reference evidence="3 4" key="1">
    <citation type="submission" date="2017-08" db="EMBL/GenBank/DDBJ databases">
        <title>Acidophilic green algal genome provides insights into adaptation to an acidic environment.</title>
        <authorList>
            <person name="Hirooka S."/>
            <person name="Hirose Y."/>
            <person name="Kanesaki Y."/>
            <person name="Higuchi S."/>
            <person name="Fujiwara T."/>
            <person name="Onuma R."/>
            <person name="Era A."/>
            <person name="Ohbayashi R."/>
            <person name="Uzuka A."/>
            <person name="Nozaki H."/>
            <person name="Yoshikawa H."/>
            <person name="Miyagishima S.Y."/>
        </authorList>
    </citation>
    <scope>NUCLEOTIDE SEQUENCE [LARGE SCALE GENOMIC DNA]</scope>
    <source>
        <strain evidence="3 4">NIES-2499</strain>
    </source>
</reference>
<accession>A0A250WZC8</accession>
<evidence type="ECO:0000313" key="3">
    <source>
        <dbReference type="EMBL" id="GAX76135.1"/>
    </source>
</evidence>
<proteinExistence type="predicted"/>
<dbReference type="InterPro" id="IPR032675">
    <property type="entry name" value="LRR_dom_sf"/>
</dbReference>
<feature type="compositionally biased region" description="Polar residues" evidence="2">
    <location>
        <begin position="123"/>
        <end position="136"/>
    </location>
</feature>
<evidence type="ECO:0000313" key="4">
    <source>
        <dbReference type="Proteomes" id="UP000232323"/>
    </source>
</evidence>
<sequence>MLHTQNVFFQLKSSLHSQEFHGQEERNQVACSGLEKLEIGVDRKLNIPARHILHASDEDKPALCEKNTEQEFVMMTNSSQEDPLLQLAIVLATQQLPSPKAVHQDAEHMTAEEPDLHHRQGGENATTTAGSQQGTDTLHCEQADVSNPDVFRPAKNLMEQAEPFVQTDRKWMNGDNRALTQHLSLQERPQSPRISQHGMPSKDSNMHHFGYPRPVPLTSGSVVLYKAATVSAVLSENEPSPSPNVMLLQSCRQEASGMEAAHCDAFAPENKVSQDFEESEVLRWEVNRSNNQAQDQPALFTPGTVSILVGEPAAEHAASLQGHKVGAVTAEVIRLPEEMQHLGSTARNVSHLSTEDVPQPLNSLLDNGLQPPLPLNSLLDNGLQLPLPSHLKGLRPGLRRLEKGLGAVGAGTILERVYKTALKEVDDMLNVKAWLMELLHLIPDEVMAHPPPTHLPVDQDDTIHFHIPVYLSVPDQSTHDLYHTAQMGPQRSVLSEDECMVLIRTLLCAGKALVAAASSSGPSHSSAALSGSAASSSGLFMVSQSKPRQGAATELPGPTAAAVAAATEAGTPYEQLLLYSRSSALRPVPLYSLDLSGHEVTDRVMCDLVACAEDLGQECKLQALRMSRVLLTMGQRFSQESPLWSLAIKAPSLSHQLRLLDLSYNLHIVWDDVLWFTLLTSLSSLQHLDVRSTGFDDYGLKKLLWAFVCPAVSCKDSLQCLRLGPPSSATSSGPLPYSYDWSNFYLAPCLKQGLPRLQGLEVVGGLTEDQQQTIMEVGKLGLAVPQGRSFNGSMFTMRGADRDIFGEQYDQDGVFGRWKEHSIKQTNYRGPSSAYFSDDSSYGVPGAAPWDLLPSESGASLRHHTLQMHEGAINKQQQQQKSHAKAAAASFYQQFGGGRQASVGDKCRSIDLTRVQPGNEGACKHGEREQASAVALHGHRGHRHVQAANPRQHQRQGQYHNKTGAIHQGRRRAVPRTSGSTMRSRGHVSKADVRRNGSNVGTRGSSGTGGLIKGRPVWRSGEMEGCDQGLGGDLLNSSPDAAELKHGKRKRVRASASGGAGHCRVEELLEGQAGCEDLEGTQLIDQQWVAVVRS</sequence>
<evidence type="ECO:0000256" key="1">
    <source>
        <dbReference type="ARBA" id="ARBA00004430"/>
    </source>
</evidence>